<keyword evidence="1" id="KW-0732">Signal</keyword>
<evidence type="ECO:0000313" key="2">
    <source>
        <dbReference type="Ensembl" id="ENSCSAVP00000009750.1"/>
    </source>
</evidence>
<organism evidence="2 3">
    <name type="scientific">Ciona savignyi</name>
    <name type="common">Pacific transparent sea squirt</name>
    <dbReference type="NCBI Taxonomy" id="51511"/>
    <lineage>
        <taxon>Eukaryota</taxon>
        <taxon>Metazoa</taxon>
        <taxon>Chordata</taxon>
        <taxon>Tunicata</taxon>
        <taxon>Ascidiacea</taxon>
        <taxon>Phlebobranchia</taxon>
        <taxon>Cionidae</taxon>
        <taxon>Ciona</taxon>
    </lineage>
</organism>
<name>H2YWN9_CIOSA</name>
<evidence type="ECO:0000256" key="1">
    <source>
        <dbReference type="SAM" id="SignalP"/>
    </source>
</evidence>
<dbReference type="InParanoid" id="H2YWN9"/>
<feature type="signal peptide" evidence="1">
    <location>
        <begin position="1"/>
        <end position="22"/>
    </location>
</feature>
<reference evidence="2" key="3">
    <citation type="submission" date="2025-09" db="UniProtKB">
        <authorList>
            <consortium name="Ensembl"/>
        </authorList>
    </citation>
    <scope>IDENTIFICATION</scope>
</reference>
<sequence>MNYKVCLVLVLVSFFSDSLVRAKSLDRDQKADATTLKRLMATTITHTTTLKRLMVTTITHTTTLKRLMVSVTTMATTLKRLMATTITHTTTLKRLMATTMATTLKRPMGHTNTDILQTESISRWNCTML</sequence>
<dbReference type="Ensembl" id="ENSCSAVT00000009868.1">
    <property type="protein sequence ID" value="ENSCSAVP00000009750.1"/>
    <property type="gene ID" value="ENSCSAVG00000005721.1"/>
</dbReference>
<proteinExistence type="predicted"/>
<reference evidence="2" key="2">
    <citation type="submission" date="2025-08" db="UniProtKB">
        <authorList>
            <consortium name="Ensembl"/>
        </authorList>
    </citation>
    <scope>IDENTIFICATION</scope>
</reference>
<accession>H2YWN9</accession>
<feature type="chain" id="PRO_5003578848" evidence="1">
    <location>
        <begin position="23"/>
        <end position="129"/>
    </location>
</feature>
<reference evidence="3" key="1">
    <citation type="submission" date="2003-08" db="EMBL/GenBank/DDBJ databases">
        <authorList>
            <person name="Birren B."/>
            <person name="Nusbaum C."/>
            <person name="Abebe A."/>
            <person name="Abouelleil A."/>
            <person name="Adekoya E."/>
            <person name="Ait-zahra M."/>
            <person name="Allen N."/>
            <person name="Allen T."/>
            <person name="An P."/>
            <person name="Anderson M."/>
            <person name="Anderson S."/>
            <person name="Arachchi H."/>
            <person name="Armbruster J."/>
            <person name="Bachantsang P."/>
            <person name="Baldwin J."/>
            <person name="Barry A."/>
            <person name="Bayul T."/>
            <person name="Blitshsteyn B."/>
            <person name="Bloom T."/>
            <person name="Blye J."/>
            <person name="Boguslavskiy L."/>
            <person name="Borowsky M."/>
            <person name="Boukhgalter B."/>
            <person name="Brunache A."/>
            <person name="Butler J."/>
            <person name="Calixte N."/>
            <person name="Calvo S."/>
            <person name="Camarata J."/>
            <person name="Campo K."/>
            <person name="Chang J."/>
            <person name="Cheshatsang Y."/>
            <person name="Citroen M."/>
            <person name="Collymore A."/>
            <person name="Considine T."/>
            <person name="Cook A."/>
            <person name="Cooke P."/>
            <person name="Corum B."/>
            <person name="Cuomo C."/>
            <person name="David R."/>
            <person name="Dawoe T."/>
            <person name="Degray S."/>
            <person name="Dodge S."/>
            <person name="Dooley K."/>
            <person name="Dorje P."/>
            <person name="Dorjee K."/>
            <person name="Dorris L."/>
            <person name="Duffey N."/>
            <person name="Dupes A."/>
            <person name="Elkins T."/>
            <person name="Engels R."/>
            <person name="Erickson J."/>
            <person name="Farina A."/>
            <person name="Faro S."/>
            <person name="Ferreira P."/>
            <person name="Fischer H."/>
            <person name="Fitzgerald M."/>
            <person name="Foley K."/>
            <person name="Gage D."/>
            <person name="Galagan J."/>
            <person name="Gearin G."/>
            <person name="Gnerre S."/>
            <person name="Gnirke A."/>
            <person name="Goyette A."/>
            <person name="Graham J."/>
            <person name="Grandbois E."/>
            <person name="Gyaltsen K."/>
            <person name="Hafez N."/>
            <person name="Hagopian D."/>
            <person name="Hagos B."/>
            <person name="Hall J."/>
            <person name="Hatcher B."/>
            <person name="Heller A."/>
            <person name="Higgins H."/>
            <person name="Honan T."/>
            <person name="Horn A."/>
            <person name="Houde N."/>
            <person name="Hughes L."/>
            <person name="Hulme W."/>
            <person name="Husby E."/>
            <person name="Iliev I."/>
            <person name="Jaffe D."/>
            <person name="Jones C."/>
            <person name="Kamal M."/>
            <person name="Kamat A."/>
            <person name="Kamvysselis M."/>
            <person name="Karlsson E."/>
            <person name="Kells C."/>
            <person name="Kieu A."/>
            <person name="Kisner P."/>
            <person name="Kodira C."/>
            <person name="Kulbokas E."/>
            <person name="Labutti K."/>
            <person name="Lama D."/>
            <person name="Landers T."/>
            <person name="Leger J."/>
            <person name="Levine S."/>
            <person name="Lewis D."/>
            <person name="Lewis T."/>
            <person name="Lindblad-toh K."/>
            <person name="Liu X."/>
            <person name="Lokyitsang T."/>
            <person name="Lokyitsang Y."/>
            <person name="Lucien O."/>
            <person name="Lui A."/>
            <person name="Ma L.J."/>
            <person name="Mabbitt R."/>
            <person name="Macdonald J."/>
            <person name="Maclean C."/>
            <person name="Major J."/>
            <person name="Manning J."/>
            <person name="Marabella R."/>
            <person name="Maru K."/>
            <person name="Matthews C."/>
            <person name="Mauceli E."/>
            <person name="Mccarthy M."/>
            <person name="Mcdonough S."/>
            <person name="Mcghee T."/>
            <person name="Meldrim J."/>
            <person name="Meneus L."/>
            <person name="Mesirov J."/>
            <person name="Mihalev A."/>
            <person name="Mihova T."/>
            <person name="Mikkelsen T."/>
            <person name="Mlenga V."/>
            <person name="Moru K."/>
            <person name="Mozes J."/>
            <person name="Mulrain L."/>
            <person name="Munson G."/>
            <person name="Naylor J."/>
            <person name="Newes C."/>
            <person name="Nguyen C."/>
            <person name="Nguyen N."/>
            <person name="Nguyen T."/>
            <person name="Nicol R."/>
            <person name="Nielsen C."/>
            <person name="Nizzari M."/>
            <person name="Norbu C."/>
            <person name="Norbu N."/>
            <person name="O'donnell P."/>
            <person name="Okoawo O."/>
            <person name="O'leary S."/>
            <person name="Omotosho B."/>
            <person name="O'neill K."/>
            <person name="Osman S."/>
            <person name="Parker S."/>
            <person name="Perrin D."/>
            <person name="Phunkhang P."/>
            <person name="Piqani B."/>
            <person name="Purcell S."/>
            <person name="Rachupka T."/>
            <person name="Ramasamy U."/>
            <person name="Rameau R."/>
            <person name="Ray V."/>
            <person name="Raymond C."/>
            <person name="Retta R."/>
            <person name="Richardson S."/>
            <person name="Rise C."/>
            <person name="Rodriguez J."/>
            <person name="Rogers J."/>
            <person name="Rogov P."/>
            <person name="Rutman M."/>
            <person name="Schupbach R."/>
            <person name="Seaman C."/>
            <person name="Settipalli S."/>
            <person name="Sharpe T."/>
            <person name="Sheridan J."/>
            <person name="Sherpa N."/>
            <person name="Shi J."/>
            <person name="Smirnov S."/>
            <person name="Smith C."/>
            <person name="Sougnez C."/>
            <person name="Spencer B."/>
            <person name="Stalker J."/>
            <person name="Stange-thomann N."/>
            <person name="Stavropoulos S."/>
            <person name="Stetson K."/>
            <person name="Stone C."/>
            <person name="Stone S."/>
            <person name="Stubbs M."/>
            <person name="Talamas J."/>
            <person name="Tchuinga P."/>
            <person name="Tenzing P."/>
            <person name="Tesfaye S."/>
            <person name="Theodore J."/>
            <person name="Thoulutsang Y."/>
            <person name="Topham K."/>
            <person name="Towey S."/>
            <person name="Tsamla T."/>
            <person name="Tsomo N."/>
            <person name="Vallee D."/>
            <person name="Vassiliev H."/>
            <person name="Venkataraman V."/>
            <person name="Vinson J."/>
            <person name="Vo A."/>
            <person name="Wade C."/>
            <person name="Wang S."/>
            <person name="Wangchuk T."/>
            <person name="Wangdi T."/>
            <person name="Whittaker C."/>
            <person name="Wilkinson J."/>
            <person name="Wu Y."/>
            <person name="Wyman D."/>
            <person name="Yadav S."/>
            <person name="Yang S."/>
            <person name="Yang X."/>
            <person name="Yeager S."/>
            <person name="Yee E."/>
            <person name="Young G."/>
            <person name="Zainoun J."/>
            <person name="Zembeck L."/>
            <person name="Zimmer A."/>
            <person name="Zody M."/>
            <person name="Lander E."/>
        </authorList>
    </citation>
    <scope>NUCLEOTIDE SEQUENCE [LARGE SCALE GENOMIC DNA]</scope>
</reference>
<dbReference type="Proteomes" id="UP000007875">
    <property type="component" value="Unassembled WGS sequence"/>
</dbReference>
<keyword evidence="3" id="KW-1185">Reference proteome</keyword>
<evidence type="ECO:0000313" key="3">
    <source>
        <dbReference type="Proteomes" id="UP000007875"/>
    </source>
</evidence>
<protein>
    <submittedName>
        <fullName evidence="2">Uncharacterized protein</fullName>
    </submittedName>
</protein>
<dbReference type="HOGENOM" id="CLU_1948085_0_0_1"/>
<dbReference type="AlphaFoldDB" id="H2YWN9"/>